<feature type="transmembrane region" description="Helical" evidence="6">
    <location>
        <begin position="304"/>
        <end position="328"/>
    </location>
</feature>
<feature type="transmembrane region" description="Helical" evidence="6">
    <location>
        <begin position="425"/>
        <end position="444"/>
    </location>
</feature>
<dbReference type="GO" id="GO:0016740">
    <property type="term" value="F:transferase activity"/>
    <property type="evidence" value="ECO:0007669"/>
    <property type="project" value="UniProtKB-UniRule"/>
</dbReference>
<evidence type="ECO:0000256" key="6">
    <source>
        <dbReference type="SAM" id="Phobius"/>
    </source>
</evidence>
<dbReference type="InterPro" id="IPR029063">
    <property type="entry name" value="SAM-dependent_MTases_sf"/>
</dbReference>
<proteinExistence type="inferred from homology"/>
<evidence type="ECO:0000313" key="8">
    <source>
        <dbReference type="EMBL" id="BDS13710.1"/>
    </source>
</evidence>
<dbReference type="PANTHER" id="PTHR43317:SF1">
    <property type="entry name" value="THERMOSPERMINE SYNTHASE ACAULIS5"/>
    <property type="match status" value="1"/>
</dbReference>
<dbReference type="NCBIfam" id="NF037959">
    <property type="entry name" value="MFS_SpdSyn"/>
    <property type="match status" value="2"/>
</dbReference>
<comment type="similarity">
    <text evidence="1">Belongs to the spermidine/spermine synthase family.</text>
</comment>
<dbReference type="SUPFAM" id="SSF103473">
    <property type="entry name" value="MFS general substrate transporter"/>
    <property type="match status" value="1"/>
</dbReference>
<feature type="domain" description="PABS" evidence="7">
    <location>
        <begin position="452"/>
        <end position="708"/>
    </location>
</feature>
<keyword evidence="3 5" id="KW-0620">Polyamine biosynthesis</keyword>
<dbReference type="Pfam" id="PF01564">
    <property type="entry name" value="Spermine_synth"/>
    <property type="match status" value="1"/>
</dbReference>
<dbReference type="PROSITE" id="PS51006">
    <property type="entry name" value="PABS_2"/>
    <property type="match status" value="1"/>
</dbReference>
<evidence type="ECO:0000256" key="4">
    <source>
        <dbReference type="PROSITE-ProRule" id="PRU00339"/>
    </source>
</evidence>
<keyword evidence="6" id="KW-0472">Membrane</keyword>
<dbReference type="InterPro" id="IPR036259">
    <property type="entry name" value="MFS_trans_sf"/>
</dbReference>
<dbReference type="InterPro" id="IPR030374">
    <property type="entry name" value="PABS"/>
</dbReference>
<feature type="transmembrane region" description="Helical" evidence="6">
    <location>
        <begin position="398"/>
        <end position="419"/>
    </location>
</feature>
<evidence type="ECO:0000256" key="2">
    <source>
        <dbReference type="ARBA" id="ARBA00022679"/>
    </source>
</evidence>
<feature type="transmembrane region" description="Helical" evidence="6">
    <location>
        <begin position="274"/>
        <end position="297"/>
    </location>
</feature>
<keyword evidence="9" id="KW-1185">Reference proteome</keyword>
<dbReference type="PANTHER" id="PTHR43317">
    <property type="entry name" value="THERMOSPERMINE SYNTHASE ACAULIS5"/>
    <property type="match status" value="1"/>
</dbReference>
<keyword evidence="2 5" id="KW-0808">Transferase</keyword>
<dbReference type="KEGG" id="aup:AsAng_0044510"/>
<dbReference type="Pfam" id="PF13181">
    <property type="entry name" value="TPR_8"/>
    <property type="match status" value="1"/>
</dbReference>
<dbReference type="Gene3D" id="1.25.40.10">
    <property type="entry name" value="Tetratricopeptide repeat domain"/>
    <property type="match status" value="1"/>
</dbReference>
<protein>
    <submittedName>
        <fullName evidence="8">Fused MFS/spermidine synthase</fullName>
    </submittedName>
</protein>
<evidence type="ECO:0000256" key="3">
    <source>
        <dbReference type="ARBA" id="ARBA00023115"/>
    </source>
</evidence>
<feature type="transmembrane region" description="Helical" evidence="6">
    <location>
        <begin position="77"/>
        <end position="100"/>
    </location>
</feature>
<feature type="transmembrane region" description="Helical" evidence="6">
    <location>
        <begin position="348"/>
        <end position="378"/>
    </location>
</feature>
<feature type="repeat" description="TPR" evidence="4">
    <location>
        <begin position="890"/>
        <end position="923"/>
    </location>
</feature>
<evidence type="ECO:0000259" key="7">
    <source>
        <dbReference type="PROSITE" id="PS51006"/>
    </source>
</evidence>
<evidence type="ECO:0000256" key="1">
    <source>
        <dbReference type="ARBA" id="ARBA00007867"/>
    </source>
</evidence>
<accession>A0A915YIJ8</accession>
<organism evidence="8 9">
    <name type="scientific">Aureispira anguillae</name>
    <dbReference type="NCBI Taxonomy" id="2864201"/>
    <lineage>
        <taxon>Bacteria</taxon>
        <taxon>Pseudomonadati</taxon>
        <taxon>Bacteroidota</taxon>
        <taxon>Saprospiria</taxon>
        <taxon>Saprospirales</taxon>
        <taxon>Saprospiraceae</taxon>
        <taxon>Aureispira</taxon>
    </lineage>
</organism>
<feature type="active site" description="Proton acceptor" evidence="5">
    <location>
        <position position="621"/>
    </location>
</feature>
<evidence type="ECO:0000256" key="5">
    <source>
        <dbReference type="PROSITE-ProRule" id="PRU00354"/>
    </source>
</evidence>
<dbReference type="AlphaFoldDB" id="A0A915YIJ8"/>
<dbReference type="GO" id="GO:0006596">
    <property type="term" value="P:polyamine biosynthetic process"/>
    <property type="evidence" value="ECO:0007669"/>
    <property type="project" value="UniProtKB-UniRule"/>
</dbReference>
<keyword evidence="6" id="KW-0812">Transmembrane</keyword>
<feature type="transmembrane region" description="Helical" evidence="6">
    <location>
        <begin position="161"/>
        <end position="183"/>
    </location>
</feature>
<keyword evidence="6" id="KW-1133">Transmembrane helix</keyword>
<dbReference type="SUPFAM" id="SSF53335">
    <property type="entry name" value="S-adenosyl-L-methionine-dependent methyltransferases"/>
    <property type="match status" value="1"/>
</dbReference>
<feature type="transmembrane region" description="Helical" evidence="6">
    <location>
        <begin position="189"/>
        <end position="211"/>
    </location>
</feature>
<dbReference type="SUPFAM" id="SSF48452">
    <property type="entry name" value="TPR-like"/>
    <property type="match status" value="1"/>
</dbReference>
<dbReference type="RefSeq" id="WP_264788965.1">
    <property type="nucleotide sequence ID" value="NZ_AP026867.1"/>
</dbReference>
<reference evidence="8" key="1">
    <citation type="submission" date="2022-09" db="EMBL/GenBank/DDBJ databases">
        <title>Aureispira anguillicida sp. nov., isolated from Leptocephalus of Japanese eel Anguilla japonica.</title>
        <authorList>
            <person name="Yuasa K."/>
            <person name="Mekata T."/>
            <person name="Ikunari K."/>
        </authorList>
    </citation>
    <scope>NUCLEOTIDE SEQUENCE</scope>
    <source>
        <strain evidence="8">EL160426</strain>
    </source>
</reference>
<dbReference type="Gene3D" id="3.40.50.150">
    <property type="entry name" value="Vaccinia Virus protein VP39"/>
    <property type="match status" value="1"/>
</dbReference>
<feature type="transmembrane region" description="Helical" evidence="6">
    <location>
        <begin position="451"/>
        <end position="468"/>
    </location>
</feature>
<evidence type="ECO:0000313" key="9">
    <source>
        <dbReference type="Proteomes" id="UP001060919"/>
    </source>
</evidence>
<dbReference type="SMART" id="SM00028">
    <property type="entry name" value="TPR"/>
    <property type="match status" value="3"/>
</dbReference>
<feature type="transmembrane region" description="Helical" evidence="6">
    <location>
        <begin position="43"/>
        <end position="65"/>
    </location>
</feature>
<sequence length="934" mass="105369">MSKNATSTQYLLISFLFFISGFSGLIYQVLWTRQFKLLLGSSILSISIIVATFMAGLLIGAWWIGKRLAKKKIKNELQYYGYLEISIGLYGILLLLLLPYSKVLFSLVGAPSVEFNYIKLIINTLLTFLILAVPTTAMGATLPLLINYFSKGNHTFRKTIGHFYGINALGAAIASFVAGFFFIKNFGVNGSVFIAIILNLIIGIFAIYIAAKNNSTHHSIPEAQPATSDHTPSADNNRLSQIILATSFLTGFIAISYEVLWIRCLNYISNNSTYTFSIILFIFLLGIALGSFSLSYIKQLKNKLLTVAIFQYFLAIASLLIIYLFYAFAYTDTFSNWFMQTNNSDTPIWYHNIGLNLTLSILVFLIPSILMGMTFPLLSELYYDNKQVKSGEAISQIYVVNTFGNILGALIPIFVLIPLLGSIKWTLYLLAGVNLLIALYYILLSNTPKKNALLLMSTSIFVAVLMLTQSNNVLASLENVNEDAYSDKPIFYKEGVMATVKVYNQHNTYQSLSIDGVTIASEAFKAKESTIAHLPFFTDKPIKNVLAVGLASGSTVGSILKHPEVEQLDVVEIVPSVMDALDYFKTSNGGLQDNPKVSIYIDDIFSHLNYSDKKYDVISSDGKFGILNRSNTTMLSKDYYQVCKEHLNPKGIFIQWITTEIPNKHFKTILKTTQAVFPHSELFLIRKNLYIMSSLEPTALKHDRIVANFNDPNISQDLYDSHIFTPQEVMAYYIGPNLDSSDNTPLYNTLNTPVIEYDYNLERNKDIIKGRTSFFVNLLHLYQNYNKNKAEIIGSKNTITVNKDYINYESNQRYLSSRIAYLQAHFAMQEQQIDKMLTFFQKVVDENHPENNNNIAVAAKSIGEYHFQQKKYRKALDYFNLAIKKMDGYSDAFTMRGLCYYYLGDMTASRTNLEKALSLNPQDQTAISFLNAIQ</sequence>
<feature type="transmembrane region" description="Helical" evidence="6">
    <location>
        <begin position="242"/>
        <end position="262"/>
    </location>
</feature>
<dbReference type="InterPro" id="IPR011990">
    <property type="entry name" value="TPR-like_helical_dom_sf"/>
</dbReference>
<keyword evidence="4" id="KW-0802">TPR repeat</keyword>
<dbReference type="PROSITE" id="PS50005">
    <property type="entry name" value="TPR"/>
    <property type="match status" value="1"/>
</dbReference>
<gene>
    <name evidence="8" type="ORF">AsAng_0044510</name>
</gene>
<name>A0A915YIJ8_9BACT</name>
<feature type="transmembrane region" description="Helical" evidence="6">
    <location>
        <begin position="120"/>
        <end position="149"/>
    </location>
</feature>
<dbReference type="InterPro" id="IPR019734">
    <property type="entry name" value="TPR_rpt"/>
</dbReference>
<dbReference type="EMBL" id="AP026867">
    <property type="protein sequence ID" value="BDS13710.1"/>
    <property type="molecule type" value="Genomic_DNA"/>
</dbReference>
<feature type="transmembrane region" description="Helical" evidence="6">
    <location>
        <begin position="12"/>
        <end position="31"/>
    </location>
</feature>
<dbReference type="Gene3D" id="1.20.1250.20">
    <property type="entry name" value="MFS general substrate transporter like domains"/>
    <property type="match status" value="1"/>
</dbReference>
<dbReference type="Proteomes" id="UP001060919">
    <property type="component" value="Chromosome"/>
</dbReference>